<evidence type="ECO:0000313" key="2">
    <source>
        <dbReference type="Proteomes" id="UP000316851"/>
    </source>
</evidence>
<accession>A0ABY2Z0S0</accession>
<protein>
    <submittedName>
        <fullName evidence="1">Uncharacterized protein</fullName>
    </submittedName>
</protein>
<dbReference type="RefSeq" id="WP_140914605.1">
    <property type="nucleotide sequence ID" value="NZ_VHHP01000001.1"/>
</dbReference>
<dbReference type="EMBL" id="VHHP01000001">
    <property type="protein sequence ID" value="TPR54752.1"/>
    <property type="molecule type" value="Genomic_DNA"/>
</dbReference>
<proteinExistence type="predicted"/>
<dbReference type="Proteomes" id="UP000316851">
    <property type="component" value="Unassembled WGS sequence"/>
</dbReference>
<gene>
    <name evidence="1" type="ORF">FJR74_00565</name>
</gene>
<comment type="caution">
    <text evidence="1">The sequence shown here is derived from an EMBL/GenBank/DDBJ whole genome shotgun (WGS) entry which is preliminary data.</text>
</comment>
<evidence type="ECO:0000313" key="1">
    <source>
        <dbReference type="EMBL" id="TPR54752.1"/>
    </source>
</evidence>
<organism evidence="1 2">
    <name type="scientific">Metamycoplasma neophronis</name>
    <dbReference type="NCBI Taxonomy" id="872983"/>
    <lineage>
        <taxon>Bacteria</taxon>
        <taxon>Bacillati</taxon>
        <taxon>Mycoplasmatota</taxon>
        <taxon>Mycoplasmoidales</taxon>
        <taxon>Metamycoplasmataceae</taxon>
        <taxon>Metamycoplasma</taxon>
    </lineage>
</organism>
<reference evidence="1" key="1">
    <citation type="submission" date="2019-06" db="EMBL/GenBank/DDBJ databases">
        <title>Mycoplasma neophronis type strain whole genome sequence.</title>
        <authorList>
            <person name="Spergser J."/>
        </authorList>
    </citation>
    <scope>NUCLEOTIDE SEQUENCE [LARGE SCALE GENOMIC DNA]</scope>
    <source>
        <strain evidence="1">DSM 24097</strain>
    </source>
</reference>
<keyword evidence="2" id="KW-1185">Reference proteome</keyword>
<name>A0ABY2Z0S0_9BACT</name>
<sequence>MKILDWINEDNEVYLPYTVEEISYRVNSALPMKASEVKKEKYLLPINDKYAYIVKILDKCDTCESTDKEELWVTHILDVCKYEAGGEWGREAKNIRPFKEYAKGQVDNNLRRAILKLFNTIIDLYLKDPDWTKSDSEYAEFENEDGIDIFTSAGAKKIIEELLHIQNLESPASLSEELSYIMLFSRVKFDEVEDLFSLDTFNREFICNDKIIEKQKFVFDFLLSVLKIRG</sequence>